<dbReference type="KEGG" id="bmx:BMS_1819"/>
<organism evidence="2 3">
    <name type="scientific">Halobacteriovorax marinus (strain ATCC BAA-682 / DSM 15412 / SJ)</name>
    <name type="common">Bacteriovorax marinus</name>
    <dbReference type="NCBI Taxonomy" id="862908"/>
    <lineage>
        <taxon>Bacteria</taxon>
        <taxon>Pseudomonadati</taxon>
        <taxon>Bdellovibrionota</taxon>
        <taxon>Bacteriovoracia</taxon>
        <taxon>Bacteriovoracales</taxon>
        <taxon>Halobacteriovoraceae</taxon>
        <taxon>Halobacteriovorax</taxon>
    </lineage>
</organism>
<dbReference type="HOGENOM" id="CLU_1370536_0_0_7"/>
<sequence>MKSLIAFVLLTLTMNIHAAEFLTSSQKNEVLTQIDNICGDTWCEGDYDYSFNEINCDSETKTCALNFDYISYTHNEDGWDVVGEQRSTVTCTIEGVSKYEDMVDTGRRYGGLVWDFYEKVGECTDLYYDYAPAQVYLTYEFINCDEENKSCDMAIVFENYENDDIYRNSCSEIDPNSNDVKFCIQDLEVRAYRYFNRVD</sequence>
<dbReference type="OrthoDB" id="5293934at2"/>
<dbReference type="Proteomes" id="UP000008963">
    <property type="component" value="Chromosome"/>
</dbReference>
<evidence type="ECO:0000256" key="1">
    <source>
        <dbReference type="SAM" id="SignalP"/>
    </source>
</evidence>
<feature type="chain" id="PRO_5003154838" evidence="1">
    <location>
        <begin position="19"/>
        <end position="199"/>
    </location>
</feature>
<evidence type="ECO:0000313" key="2">
    <source>
        <dbReference type="EMBL" id="CBW26641.1"/>
    </source>
</evidence>
<reference evidence="3" key="1">
    <citation type="journal article" date="2013" name="ISME J.">
        <title>A small predatory core genome in the divergent marine Bacteriovorax marinus SJ and the terrestrial Bdellovibrio bacteriovorus.</title>
        <authorList>
            <person name="Crossman L.C."/>
            <person name="Chen H."/>
            <person name="Cerdeno-Tarraga A.M."/>
            <person name="Brooks K."/>
            <person name="Quail M.A."/>
            <person name="Pineiro S.A."/>
            <person name="Hobley L."/>
            <person name="Sockett R.E."/>
            <person name="Bentley S.D."/>
            <person name="Parkhill J."/>
            <person name="Williams H.N."/>
            <person name="Stine O.C."/>
        </authorList>
    </citation>
    <scope>NUCLEOTIDE SEQUENCE [LARGE SCALE GENOMIC DNA]</scope>
    <source>
        <strain evidence="3">ATCC BAA-682 / DSM 15412 / SJ</strain>
    </source>
</reference>
<evidence type="ECO:0000313" key="3">
    <source>
        <dbReference type="Proteomes" id="UP000008963"/>
    </source>
</evidence>
<protein>
    <submittedName>
        <fullName evidence="2">Uncharacterized protein</fullName>
    </submittedName>
</protein>
<dbReference type="PATRIC" id="fig|862908.3.peg.1724"/>
<keyword evidence="3" id="KW-1185">Reference proteome</keyword>
<proteinExistence type="predicted"/>
<feature type="signal peptide" evidence="1">
    <location>
        <begin position="1"/>
        <end position="18"/>
    </location>
</feature>
<keyword evidence="1" id="KW-0732">Signal</keyword>
<gene>
    <name evidence="2" type="ordered locus">BMS_1819</name>
</gene>
<dbReference type="STRING" id="862908.BMS_1819"/>
<dbReference type="RefSeq" id="WP_014244422.1">
    <property type="nucleotide sequence ID" value="NC_016620.1"/>
</dbReference>
<name>E1X1Y1_HALMS</name>
<dbReference type="AlphaFoldDB" id="E1X1Y1"/>
<dbReference type="EMBL" id="FQ312005">
    <property type="protein sequence ID" value="CBW26641.1"/>
    <property type="molecule type" value="Genomic_DNA"/>
</dbReference>
<accession>E1X1Y1</accession>